<evidence type="ECO:0000256" key="8">
    <source>
        <dbReference type="ARBA" id="ARBA00023501"/>
    </source>
</evidence>
<dbReference type="Gene3D" id="6.10.190.10">
    <property type="match status" value="1"/>
</dbReference>
<dbReference type="VEuPathDB" id="TriTrypDB:ECC02_001157"/>
<dbReference type="Gene3D" id="3.20.19.10">
    <property type="entry name" value="Aconitase, domain 4"/>
    <property type="match status" value="1"/>
</dbReference>
<dbReference type="GO" id="GO:0003994">
    <property type="term" value="F:aconitate hydratase activity"/>
    <property type="evidence" value="ECO:0007669"/>
    <property type="project" value="UniProtKB-EC"/>
</dbReference>
<dbReference type="FunFam" id="3.30.499.10:FF:000005">
    <property type="entry name" value="cytoplasmic aconitate hydratase"/>
    <property type="match status" value="1"/>
</dbReference>
<comment type="caution">
    <text evidence="12">The sequence shown here is derived from an EMBL/GenBank/DDBJ whole genome shotgun (WGS) entry which is preliminary data.</text>
</comment>
<dbReference type="Proteomes" id="UP000246078">
    <property type="component" value="Unassembled WGS sequence"/>
</dbReference>
<dbReference type="VEuPathDB" id="TriTrypDB:TcCLB.511277.290"/>
<dbReference type="FunFam" id="3.30.499.10:FF:000002">
    <property type="entry name" value="Aconitate hydratase"/>
    <property type="match status" value="1"/>
</dbReference>
<dbReference type="VEuPathDB" id="TriTrypDB:BCY84_18725"/>
<keyword evidence="5 9" id="KW-0408">Iron</keyword>
<feature type="domain" description="Aconitase A/isopropylmalate dehydratase small subunit swivel" evidence="11">
    <location>
        <begin position="697"/>
        <end position="826"/>
    </location>
</feature>
<comment type="catalytic activity">
    <reaction evidence="8 9">
        <text>citrate = D-threo-isocitrate</text>
        <dbReference type="Rhea" id="RHEA:10336"/>
        <dbReference type="ChEBI" id="CHEBI:15562"/>
        <dbReference type="ChEBI" id="CHEBI:16947"/>
        <dbReference type="EC" id="4.2.1.3"/>
    </reaction>
</comment>
<dbReference type="VEuPathDB" id="TriTrypDB:TCSYLVIO_006177"/>
<dbReference type="PROSITE" id="PS00450">
    <property type="entry name" value="ACONITASE_1"/>
    <property type="match status" value="1"/>
</dbReference>
<sequence>MFRSTSASRTGNPQLNPFIKYVATMAADGGEAKYFKLHEIDPRYETLPFSIRVLLESAVRNCDEFDITSKMVDNIFNWKETCHKNIEIPFKPARVVLQDFTGVPCVVDLAAMREATKRLGGDLNKINPQIPVELVVDHSVQVDKAGTPTAVKENQDMEMQRNRERFEFLRWGSKAFDNLLIVPPGSGIVHQVNLEYLARVVFNNKGLLYPDSVVGTDSHTTMVNGVGVVGWGVGGIEAEAGMLGQSLSMVLPQVLGYRFTGKLAEGCTATDLVLTVAKNLRKFGVVGKFVEFYGPGVDNLSLPDRATLANMAPEYGATTGFFPIDRETINYLRCTNRSVEQLERIEAYARAVKMFRTGDEKIEYSHHLELDLSTVEPCVAGPKRPQDHVPLKNMKEDFAACLQAKSGFKGFGIPAKDVNKTKNYMVDGQEAVMRHGSVVIAAITSCTNTSNPHVLVAAGLVAKKALEKGLKVPPGIKTSLSPGSHVVTRYLEAAGLQSSLDALGFNTTGYGCMTCIGNSGDIHAEVSKCISENNFVAAAVLSGNRNFEARIHPLTAANYLASPPLVVAYALSGRVDIDFNEEPIAKGVFLRDIWPRNEEVQEIVSRYVTPELFKSVYSNITTINEQWNALQVNEGKLYEWQPNSTYIHHPPYFESMTMEPTPNTVIKDAACLALFGDSITTDHISPAGTIAKDSPAAKFLQDHGVERKDFNTYGSRRGNDLVMVRGTFANTRLGNRLVGEGQTGPFTIYFPTNEKMYIFDAAMKYQQENIPLVIIAGKEYGSGSSRDWAAKGPFMQGIKVVIAESFERIHRSNLVGMGIVPLQFKPGESAQSLGLTGKERYSFDFSGGLRPGQETTVQKGDGSSFSTILRIDTEMEVKYVENGGILQYVLREKIRGAL</sequence>
<dbReference type="InterPro" id="IPR044137">
    <property type="entry name" value="AcnA_IRP_Swivel"/>
</dbReference>
<dbReference type="FunFam" id="3.20.19.10:FF:000001">
    <property type="entry name" value="Aconitate hydratase"/>
    <property type="match status" value="1"/>
</dbReference>
<dbReference type="GO" id="GO:0072350">
    <property type="term" value="P:tricarboxylic acid metabolic process"/>
    <property type="evidence" value="ECO:0007669"/>
    <property type="project" value="UniProtKB-ARBA"/>
</dbReference>
<comment type="function">
    <text evidence="9">Catalyzes the isomerization of citrate to isocitrate via cis-aconitate.</text>
</comment>
<evidence type="ECO:0000313" key="12">
    <source>
        <dbReference type="EMBL" id="PWV17550.1"/>
    </source>
</evidence>
<keyword evidence="7 9" id="KW-0456">Lyase</keyword>
<evidence type="ECO:0000256" key="9">
    <source>
        <dbReference type="RuleBase" id="RU361275"/>
    </source>
</evidence>
<dbReference type="GO" id="GO:0046872">
    <property type="term" value="F:metal ion binding"/>
    <property type="evidence" value="ECO:0007669"/>
    <property type="project" value="UniProtKB-KW"/>
</dbReference>
<evidence type="ECO:0000256" key="7">
    <source>
        <dbReference type="ARBA" id="ARBA00023239"/>
    </source>
</evidence>
<comment type="similarity">
    <text evidence="2 9">Belongs to the aconitase/IPM isomerase family.</text>
</comment>
<dbReference type="Gene3D" id="3.30.499.10">
    <property type="entry name" value="Aconitase, domain 3"/>
    <property type="match status" value="2"/>
</dbReference>
<dbReference type="VEuPathDB" id="TriTrypDB:C4B63_4g324"/>
<dbReference type="InterPro" id="IPR000573">
    <property type="entry name" value="AconitaseA/IPMdHydase_ssu_swvl"/>
</dbReference>
<evidence type="ECO:0000313" key="13">
    <source>
        <dbReference type="Proteomes" id="UP000246078"/>
    </source>
</evidence>
<dbReference type="InterPro" id="IPR006249">
    <property type="entry name" value="Aconitase/IRP2"/>
</dbReference>
<gene>
    <name evidence="12" type="ORF">C3747_18g191</name>
</gene>
<dbReference type="GO" id="GO:0051539">
    <property type="term" value="F:4 iron, 4 sulfur cluster binding"/>
    <property type="evidence" value="ECO:0007669"/>
    <property type="project" value="UniProtKB-KW"/>
</dbReference>
<dbReference type="VEuPathDB" id="TriTrypDB:TcCL_NonESM01253"/>
<evidence type="ECO:0000256" key="3">
    <source>
        <dbReference type="ARBA" id="ARBA00012926"/>
    </source>
</evidence>
<dbReference type="InterPro" id="IPR036008">
    <property type="entry name" value="Aconitase_4Fe-4S_dom"/>
</dbReference>
<evidence type="ECO:0000256" key="6">
    <source>
        <dbReference type="ARBA" id="ARBA00023014"/>
    </source>
</evidence>
<evidence type="ECO:0000256" key="5">
    <source>
        <dbReference type="ARBA" id="ARBA00023004"/>
    </source>
</evidence>
<name>A0A2V2X9L6_TRYCR</name>
<proteinExistence type="inferred from homology"/>
<reference evidence="12 13" key="1">
    <citation type="journal article" date="2018" name="Microb. Genom.">
        <title>Expanding an expanded genome: long-read sequencing of Trypanosoma cruzi.</title>
        <authorList>
            <person name="Berna L."/>
            <person name="Rodriguez M."/>
            <person name="Chiribao M.L."/>
            <person name="Parodi-Talice A."/>
            <person name="Pita S."/>
            <person name="Rijo G."/>
            <person name="Alvarez-Valin F."/>
            <person name="Robello C."/>
        </authorList>
    </citation>
    <scope>NUCLEOTIDE SEQUENCE [LARGE SCALE GENOMIC DNA]</scope>
    <source>
        <strain evidence="12 13">TCC</strain>
    </source>
</reference>
<evidence type="ECO:0000256" key="1">
    <source>
        <dbReference type="ARBA" id="ARBA00001966"/>
    </source>
</evidence>
<dbReference type="NCBIfam" id="NF009520">
    <property type="entry name" value="PRK12881.1"/>
    <property type="match status" value="1"/>
</dbReference>
<accession>A0A2V2X9L6</accession>
<dbReference type="EC" id="4.2.1.3" evidence="3 9"/>
<evidence type="ECO:0000259" key="10">
    <source>
        <dbReference type="Pfam" id="PF00330"/>
    </source>
</evidence>
<organism evidence="12 13">
    <name type="scientific">Trypanosoma cruzi</name>
    <dbReference type="NCBI Taxonomy" id="5693"/>
    <lineage>
        <taxon>Eukaryota</taxon>
        <taxon>Discoba</taxon>
        <taxon>Euglenozoa</taxon>
        <taxon>Kinetoplastea</taxon>
        <taxon>Metakinetoplastina</taxon>
        <taxon>Trypanosomatida</taxon>
        <taxon>Trypanosomatidae</taxon>
        <taxon>Trypanosoma</taxon>
        <taxon>Schizotrypanum</taxon>
    </lineage>
</organism>
<dbReference type="InterPro" id="IPR015928">
    <property type="entry name" value="Aconitase/3IPM_dehydase_swvl"/>
</dbReference>
<dbReference type="InterPro" id="IPR015931">
    <property type="entry name" value="Acnase/IPM_dHydase_lsu_aba_1/3"/>
</dbReference>
<dbReference type="PANTHER" id="PTHR11670">
    <property type="entry name" value="ACONITASE/IRON-RESPONSIVE ELEMENT FAMILY MEMBER"/>
    <property type="match status" value="1"/>
</dbReference>
<comment type="cofactor">
    <cofactor evidence="1">
        <name>[4Fe-4S] cluster</name>
        <dbReference type="ChEBI" id="CHEBI:49883"/>
    </cofactor>
</comment>
<dbReference type="EMBL" id="PRFC01000018">
    <property type="protein sequence ID" value="PWV17550.1"/>
    <property type="molecule type" value="Genomic_DNA"/>
</dbReference>
<dbReference type="SUPFAM" id="SSF52016">
    <property type="entry name" value="LeuD/IlvD-like"/>
    <property type="match status" value="1"/>
</dbReference>
<dbReference type="InterPro" id="IPR018136">
    <property type="entry name" value="Aconitase_4Fe-4S_BS"/>
</dbReference>
<dbReference type="Pfam" id="PF00694">
    <property type="entry name" value="Aconitase_C"/>
    <property type="match status" value="1"/>
</dbReference>
<dbReference type="PROSITE" id="PS01244">
    <property type="entry name" value="ACONITASE_2"/>
    <property type="match status" value="1"/>
</dbReference>
<dbReference type="NCBIfam" id="TIGR01341">
    <property type="entry name" value="aconitase_1"/>
    <property type="match status" value="1"/>
</dbReference>
<dbReference type="VEuPathDB" id="TriTrypDB:TcG_05909"/>
<keyword evidence="4" id="KW-0479">Metal-binding</keyword>
<dbReference type="Pfam" id="PF00330">
    <property type="entry name" value="Aconitase"/>
    <property type="match status" value="1"/>
</dbReference>
<dbReference type="SUPFAM" id="SSF53732">
    <property type="entry name" value="Aconitase iron-sulfur domain"/>
    <property type="match status" value="1"/>
</dbReference>
<evidence type="ECO:0000256" key="2">
    <source>
        <dbReference type="ARBA" id="ARBA00007185"/>
    </source>
</evidence>
<dbReference type="NCBIfam" id="NF006757">
    <property type="entry name" value="PRK09277.1"/>
    <property type="match status" value="1"/>
</dbReference>
<dbReference type="VEuPathDB" id="TriTrypDB:C3747_18g191"/>
<feature type="domain" description="Aconitase/3-isopropylmalate dehydratase large subunit alpha/beta/alpha" evidence="10">
    <location>
        <begin position="78"/>
        <end position="573"/>
    </location>
</feature>
<dbReference type="PRINTS" id="PR00415">
    <property type="entry name" value="ACONITASE"/>
</dbReference>
<dbReference type="VEuPathDB" id="TriTrypDB:TcBrA4_0084380"/>
<keyword evidence="6 9" id="KW-0411">Iron-sulfur</keyword>
<evidence type="ECO:0000256" key="4">
    <source>
        <dbReference type="ARBA" id="ARBA00022723"/>
    </source>
</evidence>
<dbReference type="CDD" id="cd01580">
    <property type="entry name" value="AcnA_IRP_Swivel"/>
    <property type="match status" value="1"/>
</dbReference>
<dbReference type="AlphaFoldDB" id="A0A2V2X9L6"/>
<evidence type="ECO:0000259" key="11">
    <source>
        <dbReference type="Pfam" id="PF00694"/>
    </source>
</evidence>
<dbReference type="InterPro" id="IPR001030">
    <property type="entry name" value="Acoase/IPM_deHydtase_lsu_aba"/>
</dbReference>
<dbReference type="CDD" id="cd01586">
    <property type="entry name" value="AcnA_IRP"/>
    <property type="match status" value="1"/>
</dbReference>
<dbReference type="VEuPathDB" id="TriTrypDB:Tc_MARK_4887"/>
<dbReference type="VEuPathDB" id="TriTrypDB:TCDM_02343"/>
<keyword evidence="9" id="KW-0004">4Fe-4S</keyword>
<protein>
    <recommendedName>
        <fullName evidence="3 9">Aconitate hydratase</fullName>
        <shortName evidence="9">Aconitase</shortName>
        <ecNumber evidence="3 9">4.2.1.3</ecNumber>
    </recommendedName>
</protein>